<evidence type="ECO:0000259" key="9">
    <source>
        <dbReference type="PROSITE" id="PS50071"/>
    </source>
</evidence>
<feature type="region of interest" description="Disordered" evidence="8">
    <location>
        <begin position="59"/>
        <end position="211"/>
    </location>
</feature>
<evidence type="ECO:0000256" key="5">
    <source>
        <dbReference type="ARBA" id="ARBA00038504"/>
    </source>
</evidence>
<dbReference type="FunFam" id="1.10.10.60:FF:000177">
    <property type="entry name" value="Homeobox protein DBX1"/>
    <property type="match status" value="1"/>
</dbReference>
<keyword evidence="3 6" id="KW-0371">Homeobox</keyword>
<dbReference type="Gene3D" id="1.10.10.60">
    <property type="entry name" value="Homeodomain-like"/>
    <property type="match status" value="1"/>
</dbReference>
<evidence type="ECO:0000256" key="2">
    <source>
        <dbReference type="ARBA" id="ARBA00023125"/>
    </source>
</evidence>
<organism evidence="10 11">
    <name type="scientific">Elysia crispata</name>
    <name type="common">lettuce slug</name>
    <dbReference type="NCBI Taxonomy" id="231223"/>
    <lineage>
        <taxon>Eukaryota</taxon>
        <taxon>Metazoa</taxon>
        <taxon>Spiralia</taxon>
        <taxon>Lophotrochozoa</taxon>
        <taxon>Mollusca</taxon>
        <taxon>Gastropoda</taxon>
        <taxon>Heterobranchia</taxon>
        <taxon>Euthyneura</taxon>
        <taxon>Panpulmonata</taxon>
        <taxon>Sacoglossa</taxon>
        <taxon>Placobranchoidea</taxon>
        <taxon>Plakobranchidae</taxon>
        <taxon>Elysia</taxon>
    </lineage>
</organism>
<dbReference type="SUPFAM" id="SSF46689">
    <property type="entry name" value="Homeodomain-like"/>
    <property type="match status" value="1"/>
</dbReference>
<name>A0AAE0YME4_9GAST</name>
<dbReference type="InterPro" id="IPR009057">
    <property type="entry name" value="Homeodomain-like_sf"/>
</dbReference>
<sequence length="544" mass="58547">MFPNMLTPASLYQNMLRSPLVQHGHPVALTGSSASFLMENLLRERACAAVMPRPLTQQQLHHQLQQQHSLHLQHQQQQQQHVHQHQHQQSATVTSVGHGLGIGLPSQRGVVSAEHASPHSGQSSPVSDRSIDQSKSMVTAPPLSSSSAATSDYAPAATSPSIPLPSSTSSPSSPHPHSAATGSRRSSPSPSSSPFTRRDTPSTHLATPISATSQACESAMLSLYASAQQHIQLEKQQQQQHHQQQQQSSSTPFLKFGVNAILGNTESSRRSPPGGAAPHNKPHLLASSPSAGAAFVSFSTPSPLPPLTLGCSKGACPFPAHGLSCASCGPHGPHGTPQHGPRHPAFFESPYQTMLRTPYFGGSPMLPMPNPFTFLSTMRGKPRRGMLRRAVFSDAQRKGLEKMFQKQKYISKPDRKKLAGKLGLKDSQVKIWFQNRRMKWRNSKERELLSTGGTRESTLPNKSNPNPDLSDVKVSEESKSQLGDDSFNSDMPEPVSPRAGSPSSSMPGSPEISHDAMSLPNLPAQGHAGEIDSDIDSDEEITVS</sequence>
<dbReference type="PRINTS" id="PR00024">
    <property type="entry name" value="HOMEOBOX"/>
</dbReference>
<feature type="compositionally biased region" description="Polar residues" evidence="8">
    <location>
        <begin position="480"/>
        <end position="489"/>
    </location>
</feature>
<comment type="subcellular location">
    <subcellularLocation>
        <location evidence="6 7">Nucleus</location>
    </subcellularLocation>
</comment>
<feature type="compositionally biased region" description="Polar residues" evidence="8">
    <location>
        <begin position="119"/>
        <end position="137"/>
    </location>
</feature>
<feature type="DNA-binding region" description="Homeobox" evidence="6">
    <location>
        <begin position="385"/>
        <end position="444"/>
    </location>
</feature>
<gene>
    <name evidence="10" type="ORF">RRG08_029783</name>
</gene>
<dbReference type="EMBL" id="JAWDGP010005843">
    <property type="protein sequence ID" value="KAK3750862.1"/>
    <property type="molecule type" value="Genomic_DNA"/>
</dbReference>
<dbReference type="InterPro" id="IPR017970">
    <property type="entry name" value="Homeobox_CS"/>
</dbReference>
<feature type="compositionally biased region" description="Low complexity" evidence="8">
    <location>
        <begin position="139"/>
        <end position="195"/>
    </location>
</feature>
<protein>
    <recommendedName>
        <fullName evidence="9">Homeobox domain-containing protein</fullName>
    </recommendedName>
</protein>
<evidence type="ECO:0000256" key="3">
    <source>
        <dbReference type="ARBA" id="ARBA00023155"/>
    </source>
</evidence>
<evidence type="ECO:0000313" key="10">
    <source>
        <dbReference type="EMBL" id="KAK3750862.1"/>
    </source>
</evidence>
<dbReference type="PANTHER" id="PTHR24331">
    <property type="entry name" value="DBX"/>
    <property type="match status" value="1"/>
</dbReference>
<feature type="region of interest" description="Disordered" evidence="8">
    <location>
        <begin position="443"/>
        <end position="544"/>
    </location>
</feature>
<dbReference type="GO" id="GO:0000981">
    <property type="term" value="F:DNA-binding transcription factor activity, RNA polymerase II-specific"/>
    <property type="evidence" value="ECO:0007669"/>
    <property type="project" value="InterPro"/>
</dbReference>
<dbReference type="InterPro" id="IPR001356">
    <property type="entry name" value="HD"/>
</dbReference>
<evidence type="ECO:0000256" key="1">
    <source>
        <dbReference type="ARBA" id="ARBA00022473"/>
    </source>
</evidence>
<comment type="similarity">
    <text evidence="5">Belongs to the H2.0 homeobox family.</text>
</comment>
<keyword evidence="2 6" id="KW-0238">DNA-binding</keyword>
<dbReference type="GO" id="GO:0003677">
    <property type="term" value="F:DNA binding"/>
    <property type="evidence" value="ECO:0007669"/>
    <property type="project" value="UniProtKB-UniRule"/>
</dbReference>
<evidence type="ECO:0000256" key="6">
    <source>
        <dbReference type="PROSITE-ProRule" id="PRU00108"/>
    </source>
</evidence>
<feature type="compositionally biased region" description="Low complexity" evidence="8">
    <location>
        <begin position="496"/>
        <end position="511"/>
    </location>
</feature>
<dbReference type="SMART" id="SM00389">
    <property type="entry name" value="HOX"/>
    <property type="match status" value="1"/>
</dbReference>
<feature type="compositionally biased region" description="Acidic residues" evidence="8">
    <location>
        <begin position="531"/>
        <end position="544"/>
    </location>
</feature>
<keyword evidence="4 6" id="KW-0539">Nucleus</keyword>
<dbReference type="PROSITE" id="PS00027">
    <property type="entry name" value="HOMEOBOX_1"/>
    <property type="match status" value="1"/>
</dbReference>
<keyword evidence="11" id="KW-1185">Reference proteome</keyword>
<dbReference type="InterPro" id="IPR000047">
    <property type="entry name" value="HTH_motif"/>
</dbReference>
<dbReference type="AlphaFoldDB" id="A0AAE0YME4"/>
<proteinExistence type="inferred from homology"/>
<dbReference type="InterPro" id="IPR020479">
    <property type="entry name" value="HD_metazoa"/>
</dbReference>
<feature type="compositionally biased region" description="Low complexity" evidence="8">
    <location>
        <begin position="59"/>
        <end position="81"/>
    </location>
</feature>
<feature type="compositionally biased region" description="Polar residues" evidence="8">
    <location>
        <begin position="451"/>
        <end position="467"/>
    </location>
</feature>
<keyword evidence="1" id="KW-0217">Developmental protein</keyword>
<evidence type="ECO:0000313" key="11">
    <source>
        <dbReference type="Proteomes" id="UP001283361"/>
    </source>
</evidence>
<dbReference type="Pfam" id="PF00046">
    <property type="entry name" value="Homeodomain"/>
    <property type="match status" value="1"/>
</dbReference>
<dbReference type="CDD" id="cd00086">
    <property type="entry name" value="homeodomain"/>
    <property type="match status" value="1"/>
</dbReference>
<dbReference type="PRINTS" id="PR00031">
    <property type="entry name" value="HTHREPRESSR"/>
</dbReference>
<evidence type="ECO:0000256" key="8">
    <source>
        <dbReference type="SAM" id="MobiDB-lite"/>
    </source>
</evidence>
<dbReference type="PROSITE" id="PS50071">
    <property type="entry name" value="HOMEOBOX_2"/>
    <property type="match status" value="1"/>
</dbReference>
<evidence type="ECO:0000256" key="4">
    <source>
        <dbReference type="ARBA" id="ARBA00023242"/>
    </source>
</evidence>
<reference evidence="10" key="1">
    <citation type="journal article" date="2023" name="G3 (Bethesda)">
        <title>A reference genome for the long-term kleptoplast-retaining sea slug Elysia crispata morphotype clarki.</title>
        <authorList>
            <person name="Eastman K.E."/>
            <person name="Pendleton A.L."/>
            <person name="Shaikh M.A."/>
            <person name="Suttiyut T."/>
            <person name="Ogas R."/>
            <person name="Tomko P."/>
            <person name="Gavelis G."/>
            <person name="Widhalm J.R."/>
            <person name="Wisecaver J.H."/>
        </authorList>
    </citation>
    <scope>NUCLEOTIDE SEQUENCE</scope>
    <source>
        <strain evidence="10">ECLA1</strain>
    </source>
</reference>
<feature type="region of interest" description="Disordered" evidence="8">
    <location>
        <begin position="264"/>
        <end position="285"/>
    </location>
</feature>
<feature type="compositionally biased region" description="Basic and acidic residues" evidence="8">
    <location>
        <begin position="470"/>
        <end position="479"/>
    </location>
</feature>
<comment type="caution">
    <text evidence="10">The sequence shown here is derived from an EMBL/GenBank/DDBJ whole genome shotgun (WGS) entry which is preliminary data.</text>
</comment>
<accession>A0AAE0YME4</accession>
<dbReference type="Proteomes" id="UP001283361">
    <property type="component" value="Unassembled WGS sequence"/>
</dbReference>
<evidence type="ECO:0000256" key="7">
    <source>
        <dbReference type="RuleBase" id="RU000682"/>
    </source>
</evidence>
<feature type="domain" description="Homeobox" evidence="9">
    <location>
        <begin position="383"/>
        <end position="443"/>
    </location>
</feature>
<dbReference type="GO" id="GO:0005634">
    <property type="term" value="C:nucleus"/>
    <property type="evidence" value="ECO:0007669"/>
    <property type="project" value="UniProtKB-SubCell"/>
</dbReference>
<dbReference type="InterPro" id="IPR051662">
    <property type="entry name" value="H2.0_Homeobox_NeuralPatt"/>
</dbReference>
<dbReference type="PANTHER" id="PTHR24331:SF0">
    <property type="entry name" value="DBX"/>
    <property type="match status" value="1"/>
</dbReference>